<name>A0A5B6V0G6_9ROSI</name>
<dbReference type="Proteomes" id="UP000325315">
    <property type="component" value="Unassembled WGS sequence"/>
</dbReference>
<sequence>MALNKHIKLASKADNSLFIHRAGSQLLYVLLYVNEIFVTSIDSQAIDQFVKDFDVHFFLKDLGQLITYTQNGVFLSQKKAFMDNSDGSPTPMMATYHLSANEGSPVEDEHLFRSIVGALQYVVITRPDIAFSVNKVCQCMHKPLDPHFKAVT</sequence>
<gene>
    <name evidence="1" type="ORF">EPI10_029021</name>
</gene>
<dbReference type="PANTHER" id="PTHR11439:SF455">
    <property type="entry name" value="RLK (RECEPTOR-LIKE PROTEIN KINASE) 8, PUTATIVE-RELATED"/>
    <property type="match status" value="1"/>
</dbReference>
<evidence type="ECO:0000313" key="1">
    <source>
        <dbReference type="EMBL" id="KAA3462541.1"/>
    </source>
</evidence>
<accession>A0A5B6V0G6</accession>
<dbReference type="EMBL" id="SMMG02000009">
    <property type="protein sequence ID" value="KAA3462541.1"/>
    <property type="molecule type" value="Genomic_DNA"/>
</dbReference>
<reference evidence="2" key="1">
    <citation type="journal article" date="2019" name="Plant Biotechnol. J.">
        <title>Genome sequencing of the Australian wild diploid species Gossypium australe highlights disease resistance and delayed gland morphogenesis.</title>
        <authorList>
            <person name="Cai Y."/>
            <person name="Cai X."/>
            <person name="Wang Q."/>
            <person name="Wang P."/>
            <person name="Zhang Y."/>
            <person name="Cai C."/>
            <person name="Xu Y."/>
            <person name="Wang K."/>
            <person name="Zhou Z."/>
            <person name="Wang C."/>
            <person name="Geng S."/>
            <person name="Li B."/>
            <person name="Dong Q."/>
            <person name="Hou Y."/>
            <person name="Wang H."/>
            <person name="Ai P."/>
            <person name="Liu Z."/>
            <person name="Yi F."/>
            <person name="Sun M."/>
            <person name="An G."/>
            <person name="Cheng J."/>
            <person name="Zhang Y."/>
            <person name="Shi Q."/>
            <person name="Xie Y."/>
            <person name="Shi X."/>
            <person name="Chang Y."/>
            <person name="Huang F."/>
            <person name="Chen Y."/>
            <person name="Hong S."/>
            <person name="Mi L."/>
            <person name="Sun Q."/>
            <person name="Zhang L."/>
            <person name="Zhou B."/>
            <person name="Peng R."/>
            <person name="Zhang X."/>
            <person name="Liu F."/>
        </authorList>
    </citation>
    <scope>NUCLEOTIDE SEQUENCE [LARGE SCALE GENOMIC DNA]</scope>
    <source>
        <strain evidence="2">cv. PA1801</strain>
    </source>
</reference>
<proteinExistence type="predicted"/>
<protein>
    <recommendedName>
        <fullName evidence="3">Retrovirus-related Pol polyprotein from transposon TNT 1-94</fullName>
    </recommendedName>
</protein>
<keyword evidence="2" id="KW-1185">Reference proteome</keyword>
<comment type="caution">
    <text evidence="1">The sequence shown here is derived from an EMBL/GenBank/DDBJ whole genome shotgun (WGS) entry which is preliminary data.</text>
</comment>
<dbReference type="OrthoDB" id="1002363at2759"/>
<organism evidence="1 2">
    <name type="scientific">Gossypium australe</name>
    <dbReference type="NCBI Taxonomy" id="47621"/>
    <lineage>
        <taxon>Eukaryota</taxon>
        <taxon>Viridiplantae</taxon>
        <taxon>Streptophyta</taxon>
        <taxon>Embryophyta</taxon>
        <taxon>Tracheophyta</taxon>
        <taxon>Spermatophyta</taxon>
        <taxon>Magnoliopsida</taxon>
        <taxon>eudicotyledons</taxon>
        <taxon>Gunneridae</taxon>
        <taxon>Pentapetalae</taxon>
        <taxon>rosids</taxon>
        <taxon>malvids</taxon>
        <taxon>Malvales</taxon>
        <taxon>Malvaceae</taxon>
        <taxon>Malvoideae</taxon>
        <taxon>Gossypium</taxon>
    </lineage>
</organism>
<evidence type="ECO:0008006" key="3">
    <source>
        <dbReference type="Google" id="ProtNLM"/>
    </source>
</evidence>
<dbReference type="PANTHER" id="PTHR11439">
    <property type="entry name" value="GAG-POL-RELATED RETROTRANSPOSON"/>
    <property type="match status" value="1"/>
</dbReference>
<dbReference type="AlphaFoldDB" id="A0A5B6V0G6"/>
<evidence type="ECO:0000313" key="2">
    <source>
        <dbReference type="Proteomes" id="UP000325315"/>
    </source>
</evidence>